<evidence type="ECO:0000256" key="2">
    <source>
        <dbReference type="ARBA" id="ARBA00023295"/>
    </source>
</evidence>
<sequence>MDWDQQPETPEETGPQTMAIAFRQPKPEEKSRRPVIVAAVLAVLALIAGVTFVIGFTGDEPSGSPASNDLVSERTAEEQGGSGEADQEPAAEPTSGAAADVKVGVFRGTKPAEVGEFEEWLGRDIAYAVDYSNRDQWDDVANPTYMLQAWEGSGYRMVYGVVMLPAHDDSATLAAGAAGDYDDYYRTLAQNLVEYGQGDSIIRLAWEFNVRKGRWNLQAADRDDFVAYWRNIVTTMRSVPGAEKLEFDWNVNNGGETFDSTVYYPGEEFVDYIGVDVYDIAWTEGSYPYPSGCNTACRKLHQEVAWDSITDAGYGLDFWSAFAAEQGKPLSMPEWGLWDRTETDSQGGMDNPFFIQQMFEFIDDPQNNVAYQAYFDVNPEGKGKHQLADLPRGQARFKKLFGSGG</sequence>
<name>A0A9X1NM22_9ACTN</name>
<feature type="active site" description="Proton donor" evidence="3">
    <location>
        <position position="207"/>
    </location>
</feature>
<dbReference type="GO" id="GO:0004553">
    <property type="term" value="F:hydrolase activity, hydrolyzing O-glycosyl compounds"/>
    <property type="evidence" value="ECO:0007669"/>
    <property type="project" value="InterPro"/>
</dbReference>
<evidence type="ECO:0000313" key="7">
    <source>
        <dbReference type="EMBL" id="MCD5316274.1"/>
    </source>
</evidence>
<proteinExistence type="inferred from homology"/>
<keyword evidence="8" id="KW-1185">Reference proteome</keyword>
<dbReference type="EMBL" id="JAJOMB010000028">
    <property type="protein sequence ID" value="MCD5316274.1"/>
    <property type="molecule type" value="Genomic_DNA"/>
</dbReference>
<evidence type="ECO:0000256" key="4">
    <source>
        <dbReference type="SAM" id="MobiDB-lite"/>
    </source>
</evidence>
<dbReference type="Pfam" id="PF02156">
    <property type="entry name" value="Glyco_hydro_26"/>
    <property type="match status" value="1"/>
</dbReference>
<feature type="region of interest" description="Disordered" evidence="4">
    <location>
        <begin position="58"/>
        <end position="98"/>
    </location>
</feature>
<keyword evidence="5" id="KW-0812">Transmembrane</keyword>
<dbReference type="SUPFAM" id="SSF51445">
    <property type="entry name" value="(Trans)glycosidases"/>
    <property type="match status" value="1"/>
</dbReference>
<feature type="transmembrane region" description="Helical" evidence="5">
    <location>
        <begin position="35"/>
        <end position="56"/>
    </location>
</feature>
<dbReference type="Gene3D" id="3.20.20.80">
    <property type="entry name" value="Glycosidases"/>
    <property type="match status" value="1"/>
</dbReference>
<evidence type="ECO:0000313" key="8">
    <source>
        <dbReference type="Proteomes" id="UP001138997"/>
    </source>
</evidence>
<dbReference type="InterPro" id="IPR017853">
    <property type="entry name" value="GH"/>
</dbReference>
<evidence type="ECO:0000256" key="1">
    <source>
        <dbReference type="ARBA" id="ARBA00022801"/>
    </source>
</evidence>
<feature type="active site" description="Nucleophile" evidence="3">
    <location>
        <position position="334"/>
    </location>
</feature>
<accession>A0A9X1NM22</accession>
<gene>
    <name evidence="7" type="ORF">LR394_35795</name>
</gene>
<feature type="region of interest" description="Disordered" evidence="4">
    <location>
        <begin position="1"/>
        <end position="29"/>
    </location>
</feature>
<evidence type="ECO:0000259" key="6">
    <source>
        <dbReference type="PROSITE" id="PS51764"/>
    </source>
</evidence>
<dbReference type="PROSITE" id="PS51764">
    <property type="entry name" value="GH26"/>
    <property type="match status" value="1"/>
</dbReference>
<feature type="domain" description="GH26" evidence="6">
    <location>
        <begin position="61"/>
        <end position="405"/>
    </location>
</feature>
<protein>
    <recommendedName>
        <fullName evidence="6">GH26 domain-containing protein</fullName>
    </recommendedName>
</protein>
<feature type="compositionally biased region" description="Acidic residues" evidence="4">
    <location>
        <begin position="1"/>
        <end position="11"/>
    </location>
</feature>
<dbReference type="Proteomes" id="UP001138997">
    <property type="component" value="Unassembled WGS sequence"/>
</dbReference>
<keyword evidence="2 3" id="KW-0326">Glycosidase</keyword>
<keyword evidence="5" id="KW-0472">Membrane</keyword>
<reference evidence="7" key="1">
    <citation type="submission" date="2021-11" db="EMBL/GenBank/DDBJ databases">
        <title>Streptomyces corallinus and Kineosporia corallina sp. nov., two new coral-derived marine actinobacteria.</title>
        <authorList>
            <person name="Buangrab K."/>
            <person name="Sutthacheep M."/>
            <person name="Yeemin T."/>
            <person name="Harunari E."/>
            <person name="Igarashi Y."/>
            <person name="Sripreechasak P."/>
            <person name="Kanchanasin P."/>
            <person name="Tanasupawat S."/>
            <person name="Phongsopitanun W."/>
        </authorList>
    </citation>
    <scope>NUCLEOTIDE SEQUENCE</scope>
    <source>
        <strain evidence="7">JCM 31032</strain>
    </source>
</reference>
<evidence type="ECO:0000256" key="3">
    <source>
        <dbReference type="PROSITE-ProRule" id="PRU01100"/>
    </source>
</evidence>
<organism evidence="7 8">
    <name type="scientific">Kineosporia babensis</name>
    <dbReference type="NCBI Taxonomy" id="499548"/>
    <lineage>
        <taxon>Bacteria</taxon>
        <taxon>Bacillati</taxon>
        <taxon>Actinomycetota</taxon>
        <taxon>Actinomycetes</taxon>
        <taxon>Kineosporiales</taxon>
        <taxon>Kineosporiaceae</taxon>
        <taxon>Kineosporia</taxon>
    </lineage>
</organism>
<dbReference type="RefSeq" id="WP_231449127.1">
    <property type="nucleotide sequence ID" value="NZ_JAJOMB010000028.1"/>
</dbReference>
<comment type="caution">
    <text evidence="7">The sequence shown here is derived from an EMBL/GenBank/DDBJ whole genome shotgun (WGS) entry which is preliminary data.</text>
</comment>
<evidence type="ECO:0000256" key="5">
    <source>
        <dbReference type="SAM" id="Phobius"/>
    </source>
</evidence>
<keyword evidence="1 3" id="KW-0378">Hydrolase</keyword>
<dbReference type="AlphaFoldDB" id="A0A9X1NM22"/>
<keyword evidence="5" id="KW-1133">Transmembrane helix</keyword>
<dbReference type="InterPro" id="IPR022790">
    <property type="entry name" value="GH26_dom"/>
</dbReference>
<comment type="similarity">
    <text evidence="3">Belongs to the glycosyl hydrolase 26 family.</text>
</comment>